<sequence length="507" mass="58386">MFFVEFISMTMLQSLRYMTSKSKEWELLTLGEYMNPKAVDLKFQGSNKKPESGSYELKPRIIRIAAENPFSGEDDENPYKHLEKLRQVCHTFYQEVYKLRRQVFNFEQRQDEDIDEAWKRLEGLLTQGPLLDVTPIVHLHIFYYGLTPEAFEKVNITAGGSLLSRTWSESKQILSDMCMGCKFNRERKDDGVKTWKEHMAPTYAIFEDQPPVKKTTVSYASDEEDYESFAPQEETKSDYRSLASAKPLTEFEKMSWMLVEFGDTLKCAGPLPTEDLVEEEELFPPKVPLRKSDDSQNTGEVLQKLFQKEELDSDFVSEVKLVIGVKPESSLTEEVIIQLPAEESPTGLSCSINKDVFNNIHCAMEAQISAMSYEVYSKLKGEDEGFFSEKATNATNELEHNIEETRDLPVEPLGDLNHQEAPDVELKPLPDGLRYEFLGKDKTYPVIISNELSPEEVERLLEVLRKHKKAIDLKGISPAFCTRRIPMEEDHKPVIDNQRRLSNEMRK</sequence>
<proteinExistence type="predicted"/>
<gene>
    <name evidence="1" type="ORF">U9M48_043228</name>
</gene>
<dbReference type="Proteomes" id="UP001341281">
    <property type="component" value="Chromosome 10"/>
</dbReference>
<keyword evidence="2" id="KW-1185">Reference proteome</keyword>
<accession>A0AAQ3UUA0</accession>
<evidence type="ECO:0000313" key="2">
    <source>
        <dbReference type="Proteomes" id="UP001341281"/>
    </source>
</evidence>
<dbReference type="EMBL" id="CP144754">
    <property type="protein sequence ID" value="WVZ97714.1"/>
    <property type="molecule type" value="Genomic_DNA"/>
</dbReference>
<reference evidence="1 2" key="1">
    <citation type="submission" date="2024-02" db="EMBL/GenBank/DDBJ databases">
        <title>High-quality chromosome-scale genome assembly of Pensacola bahiagrass (Paspalum notatum Flugge var. saurae).</title>
        <authorList>
            <person name="Vega J.M."/>
            <person name="Podio M."/>
            <person name="Orjuela J."/>
            <person name="Siena L.A."/>
            <person name="Pessino S.C."/>
            <person name="Combes M.C."/>
            <person name="Mariac C."/>
            <person name="Albertini E."/>
            <person name="Pupilli F."/>
            <person name="Ortiz J.P.A."/>
            <person name="Leblanc O."/>
        </authorList>
    </citation>
    <scope>NUCLEOTIDE SEQUENCE [LARGE SCALE GENOMIC DNA]</scope>
    <source>
        <strain evidence="1">R1</strain>
        <tissue evidence="1">Leaf</tissue>
    </source>
</reference>
<protein>
    <submittedName>
        <fullName evidence="1">Uncharacterized protein</fullName>
    </submittedName>
</protein>
<organism evidence="1 2">
    <name type="scientific">Paspalum notatum var. saurae</name>
    <dbReference type="NCBI Taxonomy" id="547442"/>
    <lineage>
        <taxon>Eukaryota</taxon>
        <taxon>Viridiplantae</taxon>
        <taxon>Streptophyta</taxon>
        <taxon>Embryophyta</taxon>
        <taxon>Tracheophyta</taxon>
        <taxon>Spermatophyta</taxon>
        <taxon>Magnoliopsida</taxon>
        <taxon>Liliopsida</taxon>
        <taxon>Poales</taxon>
        <taxon>Poaceae</taxon>
        <taxon>PACMAD clade</taxon>
        <taxon>Panicoideae</taxon>
        <taxon>Andropogonodae</taxon>
        <taxon>Paspaleae</taxon>
        <taxon>Paspalinae</taxon>
        <taxon>Paspalum</taxon>
    </lineage>
</organism>
<evidence type="ECO:0000313" key="1">
    <source>
        <dbReference type="EMBL" id="WVZ97714.1"/>
    </source>
</evidence>
<name>A0AAQ3UUA0_PASNO</name>
<dbReference type="AlphaFoldDB" id="A0AAQ3UUA0"/>